<feature type="region of interest" description="Disordered" evidence="1">
    <location>
        <begin position="1"/>
        <end position="31"/>
    </location>
</feature>
<comment type="caution">
    <text evidence="2">The sequence shown here is derived from an EMBL/GenBank/DDBJ whole genome shotgun (WGS) entry which is preliminary data.</text>
</comment>
<dbReference type="AlphaFoldDB" id="A0A5J4TA18"/>
<evidence type="ECO:0000313" key="3">
    <source>
        <dbReference type="Proteomes" id="UP000324800"/>
    </source>
</evidence>
<dbReference type="EMBL" id="SNRW01035161">
    <property type="protein sequence ID" value="KAA6355108.1"/>
    <property type="molecule type" value="Genomic_DNA"/>
</dbReference>
<accession>A0A5J4TA18</accession>
<sequence>NADTGLQGAKFACTRGEKTRRGTTTPNLEQRREQPCGHIHSEFVISNPDAVQADNTFDSTCTGRQHERDNDQSSWHVCYTTTLRRKVNLLQNADKRGRLRGLTI</sequence>
<protein>
    <submittedName>
        <fullName evidence="2">Uncharacterized protein</fullName>
    </submittedName>
</protein>
<gene>
    <name evidence="2" type="ORF">EZS28_049367</name>
</gene>
<feature type="non-terminal residue" evidence="2">
    <location>
        <position position="1"/>
    </location>
</feature>
<organism evidence="2 3">
    <name type="scientific">Streblomastix strix</name>
    <dbReference type="NCBI Taxonomy" id="222440"/>
    <lineage>
        <taxon>Eukaryota</taxon>
        <taxon>Metamonada</taxon>
        <taxon>Preaxostyla</taxon>
        <taxon>Oxymonadida</taxon>
        <taxon>Streblomastigidae</taxon>
        <taxon>Streblomastix</taxon>
    </lineage>
</organism>
<evidence type="ECO:0000313" key="2">
    <source>
        <dbReference type="EMBL" id="KAA6355108.1"/>
    </source>
</evidence>
<proteinExistence type="predicted"/>
<reference evidence="2 3" key="1">
    <citation type="submission" date="2019-03" db="EMBL/GenBank/DDBJ databases">
        <title>Single cell metagenomics reveals metabolic interactions within the superorganism composed of flagellate Streblomastix strix and complex community of Bacteroidetes bacteria on its surface.</title>
        <authorList>
            <person name="Treitli S.C."/>
            <person name="Kolisko M."/>
            <person name="Husnik F."/>
            <person name="Keeling P."/>
            <person name="Hampl V."/>
        </authorList>
    </citation>
    <scope>NUCLEOTIDE SEQUENCE [LARGE SCALE GENOMIC DNA]</scope>
    <source>
        <strain evidence="2">ST1C</strain>
    </source>
</reference>
<evidence type="ECO:0000256" key="1">
    <source>
        <dbReference type="SAM" id="MobiDB-lite"/>
    </source>
</evidence>
<dbReference type="Proteomes" id="UP000324800">
    <property type="component" value="Unassembled WGS sequence"/>
</dbReference>
<name>A0A5J4TA18_9EUKA</name>